<dbReference type="Proteomes" id="UP000254720">
    <property type="component" value="Unassembled WGS sequence"/>
</dbReference>
<dbReference type="AlphaFoldDB" id="A0A370GQP6"/>
<sequence>MTENLLQKLEEKMMTLLSEVEDLRNEVQRLNQENSSLKMEKENHTKKVQDLISLLDAINVVENTASHLNHNMTTVKPVLLQDIQERAF</sequence>
<dbReference type="Gene3D" id="1.20.5.340">
    <property type="match status" value="1"/>
</dbReference>
<evidence type="ECO:0000313" key="3">
    <source>
        <dbReference type="Proteomes" id="UP000254720"/>
    </source>
</evidence>
<reference evidence="2 3" key="1">
    <citation type="submission" date="2018-07" db="EMBL/GenBank/DDBJ databases">
        <title>Genomic Encyclopedia of Type Strains, Phase IV (KMG-IV): sequencing the most valuable type-strain genomes for metagenomic binning, comparative biology and taxonomic classification.</title>
        <authorList>
            <person name="Goeker M."/>
        </authorList>
    </citation>
    <scope>NUCLEOTIDE SEQUENCE [LARGE SCALE GENOMIC DNA]</scope>
    <source>
        <strain evidence="2 3">DSM 16500</strain>
    </source>
</reference>
<dbReference type="RefSeq" id="WP_114834159.1">
    <property type="nucleotide sequence ID" value="NZ_LR699114.1"/>
</dbReference>
<comment type="caution">
    <text evidence="2">The sequence shown here is derived from an EMBL/GenBank/DDBJ whole genome shotgun (WGS) entry which is preliminary data.</text>
</comment>
<dbReference type="EMBL" id="QQAX01000008">
    <property type="protein sequence ID" value="RDI44814.1"/>
    <property type="molecule type" value="Genomic_DNA"/>
</dbReference>
<evidence type="ECO:0000313" key="2">
    <source>
        <dbReference type="EMBL" id="RDI44814.1"/>
    </source>
</evidence>
<feature type="coiled-coil region" evidence="1">
    <location>
        <begin position="6"/>
        <end position="47"/>
    </location>
</feature>
<evidence type="ECO:0008006" key="4">
    <source>
        <dbReference type="Google" id="ProtNLM"/>
    </source>
</evidence>
<organism evidence="2 3">
    <name type="scientific">Aquicella lusitana</name>
    <dbReference type="NCBI Taxonomy" id="254246"/>
    <lineage>
        <taxon>Bacteria</taxon>
        <taxon>Pseudomonadati</taxon>
        <taxon>Pseudomonadota</taxon>
        <taxon>Gammaproteobacteria</taxon>
        <taxon>Legionellales</taxon>
        <taxon>Coxiellaceae</taxon>
        <taxon>Aquicella</taxon>
    </lineage>
</organism>
<accession>A0A370GQP6</accession>
<keyword evidence="3" id="KW-1185">Reference proteome</keyword>
<gene>
    <name evidence="2" type="ORF">C8D86_10868</name>
</gene>
<proteinExistence type="predicted"/>
<name>A0A370GQP6_9COXI</name>
<evidence type="ECO:0000256" key="1">
    <source>
        <dbReference type="SAM" id="Coils"/>
    </source>
</evidence>
<keyword evidence="1" id="KW-0175">Coiled coil</keyword>
<protein>
    <recommendedName>
        <fullName evidence="4">Cell division protein ZapB</fullName>
    </recommendedName>
</protein>